<dbReference type="AlphaFoldDB" id="A0A316VUN2"/>
<feature type="transmembrane region" description="Helical" evidence="1">
    <location>
        <begin position="228"/>
        <end position="252"/>
    </location>
</feature>
<proteinExistence type="predicted"/>
<dbReference type="Proteomes" id="UP000245783">
    <property type="component" value="Unassembled WGS sequence"/>
</dbReference>
<keyword evidence="1" id="KW-0812">Transmembrane</keyword>
<feature type="transmembrane region" description="Helical" evidence="1">
    <location>
        <begin position="73"/>
        <end position="97"/>
    </location>
</feature>
<dbReference type="GeneID" id="37033379"/>
<keyword evidence="3" id="KW-1185">Reference proteome</keyword>
<gene>
    <name evidence="2" type="ORF">IE81DRAFT_281039</name>
</gene>
<keyword evidence="1" id="KW-0472">Membrane</keyword>
<sequence>MDLLTLEYHLQILRYVSVCLFSVAVWEHLIWLPSEILVWKSLFRKLGITRAAPPRYGLHAPLDTSEGRIQASLGSICICLLRYSMLVSGPLMITFFLGRPMDCAATAKALRLCFCVTWAAANSIFVARVYIMYGKSKRVLAALGLLWLATIGAWIADIFAYSAERIAQVPTFAPWCRTVVQHRWRSTGWGLSMLFDIVVLFMTLWKVHRLQAPLPGGNRLPKSEMHRFVLRSNLLWFSIVFVANTTCFVVQLAVDDPVLSHLPTPIGIVGTAIVAARIV</sequence>
<feature type="non-terminal residue" evidence="2">
    <location>
        <position position="279"/>
    </location>
</feature>
<dbReference type="RefSeq" id="XP_025368486.1">
    <property type="nucleotide sequence ID" value="XM_025511509.1"/>
</dbReference>
<protein>
    <recommendedName>
        <fullName evidence="4">G-protein coupled receptors family 1 profile domain-containing protein</fullName>
    </recommendedName>
</protein>
<dbReference type="EMBL" id="KZ819395">
    <property type="protein sequence ID" value="PWN41326.1"/>
    <property type="molecule type" value="Genomic_DNA"/>
</dbReference>
<reference evidence="2 3" key="1">
    <citation type="journal article" date="2018" name="Mol. Biol. Evol.">
        <title>Broad Genomic Sampling Reveals a Smut Pathogenic Ancestry of the Fungal Clade Ustilaginomycotina.</title>
        <authorList>
            <person name="Kijpornyongpan T."/>
            <person name="Mondo S.J."/>
            <person name="Barry K."/>
            <person name="Sandor L."/>
            <person name="Lee J."/>
            <person name="Lipzen A."/>
            <person name="Pangilinan J."/>
            <person name="LaButti K."/>
            <person name="Hainaut M."/>
            <person name="Henrissat B."/>
            <person name="Grigoriev I.V."/>
            <person name="Spatafora J.W."/>
            <person name="Aime M.C."/>
        </authorList>
    </citation>
    <scope>NUCLEOTIDE SEQUENCE [LARGE SCALE GENOMIC DNA]</scope>
    <source>
        <strain evidence="2 3">MCA 4658</strain>
    </source>
</reference>
<evidence type="ECO:0000313" key="2">
    <source>
        <dbReference type="EMBL" id="PWN41326.1"/>
    </source>
</evidence>
<feature type="transmembrane region" description="Helical" evidence="1">
    <location>
        <begin position="139"/>
        <end position="161"/>
    </location>
</feature>
<feature type="transmembrane region" description="Helical" evidence="1">
    <location>
        <begin position="109"/>
        <end position="127"/>
    </location>
</feature>
<dbReference type="InParanoid" id="A0A316VUN2"/>
<dbReference type="OrthoDB" id="3235847at2759"/>
<keyword evidence="1" id="KW-1133">Transmembrane helix</keyword>
<feature type="transmembrane region" description="Helical" evidence="1">
    <location>
        <begin position="189"/>
        <end position="207"/>
    </location>
</feature>
<feature type="transmembrane region" description="Helical" evidence="1">
    <location>
        <begin position="12"/>
        <end position="32"/>
    </location>
</feature>
<evidence type="ECO:0000313" key="3">
    <source>
        <dbReference type="Proteomes" id="UP000245783"/>
    </source>
</evidence>
<organism evidence="2 3">
    <name type="scientific">Ceraceosorus guamensis</name>
    <dbReference type="NCBI Taxonomy" id="1522189"/>
    <lineage>
        <taxon>Eukaryota</taxon>
        <taxon>Fungi</taxon>
        <taxon>Dikarya</taxon>
        <taxon>Basidiomycota</taxon>
        <taxon>Ustilaginomycotina</taxon>
        <taxon>Exobasidiomycetes</taxon>
        <taxon>Ceraceosorales</taxon>
        <taxon>Ceraceosoraceae</taxon>
        <taxon>Ceraceosorus</taxon>
    </lineage>
</organism>
<evidence type="ECO:0000256" key="1">
    <source>
        <dbReference type="SAM" id="Phobius"/>
    </source>
</evidence>
<accession>A0A316VUN2</accession>
<evidence type="ECO:0008006" key="4">
    <source>
        <dbReference type="Google" id="ProtNLM"/>
    </source>
</evidence>
<name>A0A316VUN2_9BASI</name>